<sequence length="557" mass="60295">MCFKTFYGFTCGHTSPCYLVKCPLTLQNEVFPPCSIPGIHQIFANQYCHGCMRCVWNKEVIIEEEAHKGRHERGECGCEIIFDREERERRERGRELKEREGSTGASGRDGAGRARQRGRGRGRGVAGNAGDQNGGEDKQMEGGGGDNGMIREFNGGFMMSAAPPGHLSPRPNDPASLHPYFEYANNKYMPAGQTDNAGHGNKPTMNRITGVIPGMPILSPPPVTSTSEWHKDMMVIPRSDRMDLFGAYPTAHPTHADQDLFQMPPLPPFPPAGASAWQNASMAPSTCTNIYLGNSYTWSFNPEPVVPSMDHHGSQNQPKVQHPMQTGFTDQFGYQNPQQMDHDTPRDAYNYVGYYMDQSNTNGSLPGGGPQAAVLTADPQTSSLFMLAPMIPALLSSAAGPGMMVRSSDTSLPPLPQGIPRFNADTAAPTAPRHDTDAAVISRRGESDAQADVIHGLRIDQSVGQMNVQTPNTNMQTPPTIVQAPTAVTTTGTTSMDFHTTQATNQGQATMSYDATGQATTQGQSQIESEDTSATINVSILHTPRVISSIARPKSTI</sequence>
<feature type="compositionally biased region" description="Basic and acidic residues" evidence="1">
    <location>
        <begin position="87"/>
        <end position="101"/>
    </location>
</feature>
<accession>A0A8A3P358</accession>
<reference evidence="2" key="1">
    <citation type="submission" date="2020-10" db="EMBL/GenBank/DDBJ databases">
        <title>Genome Sequence of Monilinia vaccinii-corymbosi Sheds Light on Mummy Berry Disease Infection of Blueberry and Mating Type.</title>
        <authorList>
            <person name="Yow A.G."/>
            <person name="Zhang Y."/>
            <person name="Bansal K."/>
            <person name="Eacker S.M."/>
            <person name="Sullivan S."/>
            <person name="Liachko I."/>
            <person name="Cubeta M.A."/>
            <person name="Rollins J.A."/>
            <person name="Ashrafi H."/>
        </authorList>
    </citation>
    <scope>NUCLEOTIDE SEQUENCE</scope>
    <source>
        <strain evidence="2">RL-1</strain>
    </source>
</reference>
<dbReference type="EMBL" id="CP063405">
    <property type="protein sequence ID" value="QSZ29251.1"/>
    <property type="molecule type" value="Genomic_DNA"/>
</dbReference>
<proteinExistence type="predicted"/>
<evidence type="ECO:0000313" key="2">
    <source>
        <dbReference type="EMBL" id="QSZ29251.1"/>
    </source>
</evidence>
<name>A0A8A3P358_9HELO</name>
<dbReference type="OrthoDB" id="3438093at2759"/>
<feature type="region of interest" description="Disordered" evidence="1">
    <location>
        <begin position="87"/>
        <end position="152"/>
    </location>
</feature>
<keyword evidence="3" id="KW-1185">Reference proteome</keyword>
<organism evidence="2 3">
    <name type="scientific">Monilinia vaccinii-corymbosi</name>
    <dbReference type="NCBI Taxonomy" id="61207"/>
    <lineage>
        <taxon>Eukaryota</taxon>
        <taxon>Fungi</taxon>
        <taxon>Dikarya</taxon>
        <taxon>Ascomycota</taxon>
        <taxon>Pezizomycotina</taxon>
        <taxon>Leotiomycetes</taxon>
        <taxon>Helotiales</taxon>
        <taxon>Sclerotiniaceae</taxon>
        <taxon>Monilinia</taxon>
    </lineage>
</organism>
<evidence type="ECO:0000256" key="1">
    <source>
        <dbReference type="SAM" id="MobiDB-lite"/>
    </source>
</evidence>
<gene>
    <name evidence="2" type="ORF">DSL72_003763</name>
</gene>
<protein>
    <submittedName>
        <fullName evidence="2">Uncharacterized protein</fullName>
    </submittedName>
</protein>
<dbReference type="Proteomes" id="UP000672032">
    <property type="component" value="Chromosome 1"/>
</dbReference>
<dbReference type="AlphaFoldDB" id="A0A8A3P358"/>
<evidence type="ECO:0000313" key="3">
    <source>
        <dbReference type="Proteomes" id="UP000672032"/>
    </source>
</evidence>